<dbReference type="GO" id="GO:0004497">
    <property type="term" value="F:monooxygenase activity"/>
    <property type="evidence" value="ECO:0007669"/>
    <property type="project" value="UniProtKB-KW"/>
</dbReference>
<keyword evidence="5" id="KW-0503">Monooxygenase</keyword>
<feature type="transmembrane region" description="Helical" evidence="6">
    <location>
        <begin position="164"/>
        <end position="189"/>
    </location>
</feature>
<keyword evidence="6" id="KW-0472">Membrane</keyword>
<evidence type="ECO:0000256" key="2">
    <source>
        <dbReference type="ARBA" id="ARBA00022630"/>
    </source>
</evidence>
<dbReference type="SUPFAM" id="SSF51905">
    <property type="entry name" value="FAD/NAD(P)-binding domain"/>
    <property type="match status" value="1"/>
</dbReference>
<dbReference type="Proteomes" id="UP000319257">
    <property type="component" value="Unassembled WGS sequence"/>
</dbReference>
<dbReference type="Pfam" id="PF01494">
    <property type="entry name" value="FAD_binding_3"/>
    <property type="match status" value="1"/>
</dbReference>
<keyword evidence="6" id="KW-1133">Transmembrane helix</keyword>
<comment type="similarity">
    <text evidence="1">Belongs to the paxM FAD-dependent monooxygenase family.</text>
</comment>
<keyword evidence="9" id="KW-1185">Reference proteome</keyword>
<name>A0A507B0C6_9PEZI</name>
<keyword evidence="2" id="KW-0285">Flavoprotein</keyword>
<evidence type="ECO:0000256" key="3">
    <source>
        <dbReference type="ARBA" id="ARBA00022827"/>
    </source>
</evidence>
<dbReference type="STRING" id="1093900.A0A507B0C6"/>
<dbReference type="GO" id="GO:0071949">
    <property type="term" value="F:FAD binding"/>
    <property type="evidence" value="ECO:0007669"/>
    <property type="project" value="InterPro"/>
</dbReference>
<evidence type="ECO:0000259" key="7">
    <source>
        <dbReference type="Pfam" id="PF01494"/>
    </source>
</evidence>
<dbReference type="InParanoid" id="A0A507B0C6"/>
<sequence length="409" mass="46098">MIQIGSNATRVMASWGNVVKDIQAISAQPPTMTMFNTEGKELLTAPLPSEFGGHPVLFSNRGYIQKTIYEYACSIGVKFRFNSRIKSYFEDAHGAGVNIGDERMTADVVIACDGIHSAARQYITGAKHLARTSGFAVYRSCFSLDRLATHPLTKRFAESKVDEFYVWIGPMIHVILLTTIAVRGAVVFVTHKDTYEMEESWSFPGDKKDMLGVTKGWDPVIAAVIEAIPPENIIDWKLLWRDPIKKWVSENGRIAIAGDAAHPHLPTSGSGAAQAIEDSATLGALLDKLGKENLPLALKVYERLRYERTSLTQRMGWETRHRWHQTDWEAVKENPEYLKMPQPFWLYNHDAGKYAYDRCDDAVASLKNGSEFTSTNLPEGYRHEERTVEKMLALEDSQVKEHVYKIANR</sequence>
<keyword evidence="4" id="KW-0560">Oxidoreductase</keyword>
<keyword evidence="6" id="KW-0812">Transmembrane</keyword>
<evidence type="ECO:0000313" key="8">
    <source>
        <dbReference type="EMBL" id="TPX12526.1"/>
    </source>
</evidence>
<dbReference type="InterPro" id="IPR002938">
    <property type="entry name" value="FAD-bd"/>
</dbReference>
<dbReference type="OrthoDB" id="16820at2759"/>
<dbReference type="EMBL" id="SKBQ01000003">
    <property type="protein sequence ID" value="TPX12526.1"/>
    <property type="molecule type" value="Genomic_DNA"/>
</dbReference>
<feature type="domain" description="FAD-binding" evidence="7">
    <location>
        <begin position="49"/>
        <end position="303"/>
    </location>
</feature>
<evidence type="ECO:0000256" key="4">
    <source>
        <dbReference type="ARBA" id="ARBA00023002"/>
    </source>
</evidence>
<reference evidence="8 9" key="1">
    <citation type="submission" date="2019-06" db="EMBL/GenBank/DDBJ databases">
        <title>Draft genome sequence of the filamentous fungus Phialemoniopsis curvata isolated from diesel fuel.</title>
        <authorList>
            <person name="Varaljay V.A."/>
            <person name="Lyon W.J."/>
            <person name="Crouch A.L."/>
            <person name="Drake C.E."/>
            <person name="Hollomon J.M."/>
            <person name="Nadeau L.J."/>
            <person name="Nunn H.S."/>
            <person name="Stevenson B.S."/>
            <person name="Bojanowski C.L."/>
            <person name="Crookes-Goodson W.J."/>
        </authorList>
    </citation>
    <scope>NUCLEOTIDE SEQUENCE [LARGE SCALE GENOMIC DNA]</scope>
    <source>
        <strain evidence="8 9">D216</strain>
    </source>
</reference>
<dbReference type="PANTHER" id="PTHR13789:SF236">
    <property type="entry name" value="MONOOXYGENASE, PUTATIVE (AFU_ORTHOLOGUE AFUA_6G12060)-RELATED"/>
    <property type="match status" value="1"/>
</dbReference>
<gene>
    <name evidence="8" type="ORF">E0L32_000703</name>
</gene>
<dbReference type="PANTHER" id="PTHR13789">
    <property type="entry name" value="MONOOXYGENASE"/>
    <property type="match status" value="1"/>
</dbReference>
<evidence type="ECO:0000256" key="1">
    <source>
        <dbReference type="ARBA" id="ARBA00007992"/>
    </source>
</evidence>
<accession>A0A507B0C6</accession>
<dbReference type="GeneID" id="41968150"/>
<protein>
    <recommendedName>
        <fullName evidence="7">FAD-binding domain-containing protein</fullName>
    </recommendedName>
</protein>
<keyword evidence="3" id="KW-0274">FAD</keyword>
<comment type="caution">
    <text evidence="8">The sequence shown here is derived from an EMBL/GenBank/DDBJ whole genome shotgun (WGS) entry which is preliminary data.</text>
</comment>
<dbReference type="SUPFAM" id="SSF54373">
    <property type="entry name" value="FAD-linked reductases, C-terminal domain"/>
    <property type="match status" value="1"/>
</dbReference>
<dbReference type="InterPro" id="IPR050493">
    <property type="entry name" value="FAD-dep_Monooxygenase_BioMet"/>
</dbReference>
<organism evidence="8 9">
    <name type="scientific">Thyridium curvatum</name>
    <dbReference type="NCBI Taxonomy" id="1093900"/>
    <lineage>
        <taxon>Eukaryota</taxon>
        <taxon>Fungi</taxon>
        <taxon>Dikarya</taxon>
        <taxon>Ascomycota</taxon>
        <taxon>Pezizomycotina</taxon>
        <taxon>Sordariomycetes</taxon>
        <taxon>Sordariomycetidae</taxon>
        <taxon>Thyridiales</taxon>
        <taxon>Thyridiaceae</taxon>
        <taxon>Thyridium</taxon>
    </lineage>
</organism>
<dbReference type="PRINTS" id="PR00420">
    <property type="entry name" value="RNGMNOXGNASE"/>
</dbReference>
<evidence type="ECO:0000256" key="6">
    <source>
        <dbReference type="SAM" id="Phobius"/>
    </source>
</evidence>
<dbReference type="AlphaFoldDB" id="A0A507B0C6"/>
<dbReference type="Gene3D" id="3.50.50.60">
    <property type="entry name" value="FAD/NAD(P)-binding domain"/>
    <property type="match status" value="1"/>
</dbReference>
<evidence type="ECO:0000256" key="5">
    <source>
        <dbReference type="ARBA" id="ARBA00023033"/>
    </source>
</evidence>
<proteinExistence type="inferred from homology"/>
<dbReference type="InterPro" id="IPR036188">
    <property type="entry name" value="FAD/NAD-bd_sf"/>
</dbReference>
<dbReference type="RefSeq" id="XP_030994237.1">
    <property type="nucleotide sequence ID" value="XM_031141735.1"/>
</dbReference>
<evidence type="ECO:0000313" key="9">
    <source>
        <dbReference type="Proteomes" id="UP000319257"/>
    </source>
</evidence>